<keyword evidence="1" id="KW-0812">Transmembrane</keyword>
<evidence type="ECO:0000313" key="3">
    <source>
        <dbReference type="Proteomes" id="UP001642482"/>
    </source>
</evidence>
<feature type="transmembrane region" description="Helical" evidence="1">
    <location>
        <begin position="161"/>
        <end position="180"/>
    </location>
</feature>
<evidence type="ECO:0000256" key="1">
    <source>
        <dbReference type="SAM" id="Phobius"/>
    </source>
</evidence>
<evidence type="ECO:0008006" key="4">
    <source>
        <dbReference type="Google" id="ProtNLM"/>
    </source>
</evidence>
<evidence type="ECO:0000313" key="2">
    <source>
        <dbReference type="EMBL" id="CAK7220473.1"/>
    </source>
</evidence>
<protein>
    <recommendedName>
        <fullName evidence="4">Steroid 5-alpha reductase C-terminal domain-containing protein</fullName>
    </recommendedName>
</protein>
<name>A0ABP0BLG7_9PEZI</name>
<dbReference type="Gene3D" id="1.20.120.1630">
    <property type="match status" value="1"/>
</dbReference>
<feature type="transmembrane region" description="Helical" evidence="1">
    <location>
        <begin position="49"/>
        <end position="68"/>
    </location>
</feature>
<keyword evidence="1" id="KW-0472">Membrane</keyword>
<dbReference type="Pfam" id="PF06966">
    <property type="entry name" value="DUF1295"/>
    <property type="match status" value="1"/>
</dbReference>
<gene>
    <name evidence="2" type="ORF">SEUCBS140593_004245</name>
</gene>
<accession>A0ABP0BLG7</accession>
<comment type="caution">
    <text evidence="2">The sequence shown here is derived from an EMBL/GenBank/DDBJ whole genome shotgun (WGS) entry which is preliminary data.</text>
</comment>
<feature type="transmembrane region" description="Helical" evidence="1">
    <location>
        <begin position="222"/>
        <end position="241"/>
    </location>
</feature>
<dbReference type="InterPro" id="IPR010721">
    <property type="entry name" value="UstE-like"/>
</dbReference>
<feature type="transmembrane region" description="Helical" evidence="1">
    <location>
        <begin position="16"/>
        <end position="37"/>
    </location>
</feature>
<dbReference type="Proteomes" id="UP001642482">
    <property type="component" value="Unassembled WGS sequence"/>
</dbReference>
<sequence>MASAALLGLTNFNSPLLRNIVPCAATSFAIQYAVGLPSTFLAKPPTERYYDLSGAITNVAVVALSLLLPRWRAAEAGGDLGPPNWHQIALSGAVAIWAARLGTYLFRRILREGKDSRFDAMRVKPARMMIAWTAQAVWVIMCQLPVMAVNTVSPAIAYYPSYILPSDTLGLGLFAFGLAFESLADWQKATWVAARDAKEHDEVFISSGLFGQCQYPHYFGEMTLWTGLAIAAAGVLTRAPVQASLGGISTLSALALAFASPAFTIYVLVRVSGIQLSQRKYDRKYYGRRKDYSEWRDKTPLLIPRFT</sequence>
<proteinExistence type="predicted"/>
<dbReference type="PANTHER" id="PTHR32251">
    <property type="entry name" value="3-OXO-5-ALPHA-STEROID 4-DEHYDROGENASE"/>
    <property type="match status" value="1"/>
</dbReference>
<keyword evidence="1" id="KW-1133">Transmembrane helix</keyword>
<dbReference type="PROSITE" id="PS50244">
    <property type="entry name" value="S5A_REDUCTASE"/>
    <property type="match status" value="1"/>
</dbReference>
<feature type="transmembrane region" description="Helical" evidence="1">
    <location>
        <begin position="128"/>
        <end position="149"/>
    </location>
</feature>
<dbReference type="PANTHER" id="PTHR32251:SF17">
    <property type="entry name" value="STEROID 5-ALPHA REDUCTASE C-TERMINAL DOMAIN-CONTAINING PROTEIN"/>
    <property type="match status" value="1"/>
</dbReference>
<keyword evidence="3" id="KW-1185">Reference proteome</keyword>
<reference evidence="2 3" key="1">
    <citation type="submission" date="2024-01" db="EMBL/GenBank/DDBJ databases">
        <authorList>
            <person name="Allen C."/>
            <person name="Tagirdzhanova G."/>
        </authorList>
    </citation>
    <scope>NUCLEOTIDE SEQUENCE [LARGE SCALE GENOMIC DNA]</scope>
</reference>
<feature type="transmembrane region" description="Helical" evidence="1">
    <location>
        <begin position="88"/>
        <end position="107"/>
    </location>
</feature>
<organism evidence="2 3">
    <name type="scientific">Sporothrix eucalyptigena</name>
    <dbReference type="NCBI Taxonomy" id="1812306"/>
    <lineage>
        <taxon>Eukaryota</taxon>
        <taxon>Fungi</taxon>
        <taxon>Dikarya</taxon>
        <taxon>Ascomycota</taxon>
        <taxon>Pezizomycotina</taxon>
        <taxon>Sordariomycetes</taxon>
        <taxon>Sordariomycetidae</taxon>
        <taxon>Ophiostomatales</taxon>
        <taxon>Ophiostomataceae</taxon>
        <taxon>Sporothrix</taxon>
    </lineage>
</organism>
<dbReference type="EMBL" id="CAWUHD010000036">
    <property type="protein sequence ID" value="CAK7220473.1"/>
    <property type="molecule type" value="Genomic_DNA"/>
</dbReference>
<feature type="transmembrane region" description="Helical" evidence="1">
    <location>
        <begin position="247"/>
        <end position="269"/>
    </location>
</feature>